<dbReference type="PANTHER" id="PTHR43774">
    <property type="entry name" value="PEPTIDE METHIONINE SULFOXIDE REDUCTASE"/>
    <property type="match status" value="1"/>
</dbReference>
<dbReference type="RefSeq" id="WP_215240232.1">
    <property type="nucleotide sequence ID" value="NZ_CAJRAF010000002.1"/>
</dbReference>
<dbReference type="EMBL" id="CAJRAF010000002">
    <property type="protein sequence ID" value="CAG5006288.1"/>
    <property type="molecule type" value="Genomic_DNA"/>
</dbReference>
<dbReference type="GO" id="GO:0008113">
    <property type="term" value="F:peptide-methionine (S)-S-oxide reductase activity"/>
    <property type="evidence" value="ECO:0007669"/>
    <property type="project" value="UniProtKB-UniRule"/>
</dbReference>
<dbReference type="SUPFAM" id="SSF55068">
    <property type="entry name" value="Peptide methionine sulfoxide reductase"/>
    <property type="match status" value="1"/>
</dbReference>
<evidence type="ECO:0000256" key="5">
    <source>
        <dbReference type="HAMAP-Rule" id="MF_01401"/>
    </source>
</evidence>
<evidence type="ECO:0000256" key="2">
    <source>
        <dbReference type="ARBA" id="ARBA00023002"/>
    </source>
</evidence>
<evidence type="ECO:0000313" key="7">
    <source>
        <dbReference type="EMBL" id="CAG5006288.1"/>
    </source>
</evidence>
<comment type="similarity">
    <text evidence="1 5">Belongs to the MsrA Met sulfoxide reductase family.</text>
</comment>
<gene>
    <name evidence="7" type="primary">msrA_4</name>
    <name evidence="5" type="synonym">msrA</name>
    <name evidence="7" type="ORF">DYBT9275_03785</name>
</gene>
<comment type="catalytic activity">
    <reaction evidence="3 5">
        <text>L-methionyl-[protein] + [thioredoxin]-disulfide + H2O = L-methionyl-(S)-S-oxide-[protein] + [thioredoxin]-dithiol</text>
        <dbReference type="Rhea" id="RHEA:14217"/>
        <dbReference type="Rhea" id="RHEA-COMP:10698"/>
        <dbReference type="Rhea" id="RHEA-COMP:10700"/>
        <dbReference type="Rhea" id="RHEA-COMP:12313"/>
        <dbReference type="Rhea" id="RHEA-COMP:12315"/>
        <dbReference type="ChEBI" id="CHEBI:15377"/>
        <dbReference type="ChEBI" id="CHEBI:16044"/>
        <dbReference type="ChEBI" id="CHEBI:29950"/>
        <dbReference type="ChEBI" id="CHEBI:44120"/>
        <dbReference type="ChEBI" id="CHEBI:50058"/>
        <dbReference type="EC" id="1.8.4.11"/>
    </reaction>
</comment>
<comment type="function">
    <text evidence="5">Has an important function as a repair enzyme for proteins that have been inactivated by oxidation. Catalyzes the reversible oxidation-reduction of methionine sulfoxide in proteins to methionine.</text>
</comment>
<dbReference type="InterPro" id="IPR002569">
    <property type="entry name" value="Met_Sox_Rdtase_MsrA_dom"/>
</dbReference>
<protein>
    <recommendedName>
        <fullName evidence="5">Peptide methionine sulfoxide reductase MsrA</fullName>
        <shortName evidence="5">Protein-methionine-S-oxide reductase</shortName>
        <ecNumber evidence="5">1.8.4.11</ecNumber>
    </recommendedName>
    <alternativeName>
        <fullName evidence="5">Peptide-methionine (S)-S-oxide reductase</fullName>
        <shortName evidence="5">Peptide Met(O) reductase</shortName>
    </alternativeName>
</protein>
<name>A0A916JDA5_9BACT</name>
<evidence type="ECO:0000256" key="1">
    <source>
        <dbReference type="ARBA" id="ARBA00005591"/>
    </source>
</evidence>
<dbReference type="Proteomes" id="UP000680038">
    <property type="component" value="Unassembled WGS sequence"/>
</dbReference>
<comment type="catalytic activity">
    <reaction evidence="4 5">
        <text>[thioredoxin]-disulfide + L-methionine + H2O = L-methionine (S)-S-oxide + [thioredoxin]-dithiol</text>
        <dbReference type="Rhea" id="RHEA:19993"/>
        <dbReference type="Rhea" id="RHEA-COMP:10698"/>
        <dbReference type="Rhea" id="RHEA-COMP:10700"/>
        <dbReference type="ChEBI" id="CHEBI:15377"/>
        <dbReference type="ChEBI" id="CHEBI:29950"/>
        <dbReference type="ChEBI" id="CHEBI:50058"/>
        <dbReference type="ChEBI" id="CHEBI:57844"/>
        <dbReference type="ChEBI" id="CHEBI:58772"/>
        <dbReference type="EC" id="1.8.4.11"/>
    </reaction>
</comment>
<keyword evidence="8" id="KW-1185">Reference proteome</keyword>
<dbReference type="HAMAP" id="MF_01401">
    <property type="entry name" value="MsrA"/>
    <property type="match status" value="1"/>
</dbReference>
<organism evidence="7 8">
    <name type="scientific">Dyadobacter helix</name>
    <dbReference type="NCBI Taxonomy" id="2822344"/>
    <lineage>
        <taxon>Bacteria</taxon>
        <taxon>Pseudomonadati</taxon>
        <taxon>Bacteroidota</taxon>
        <taxon>Cytophagia</taxon>
        <taxon>Cytophagales</taxon>
        <taxon>Spirosomataceae</taxon>
        <taxon>Dyadobacter</taxon>
    </lineage>
</organism>
<dbReference type="NCBIfam" id="TIGR00401">
    <property type="entry name" value="msrA"/>
    <property type="match status" value="1"/>
</dbReference>
<comment type="caution">
    <text evidence="7">The sequence shown here is derived from an EMBL/GenBank/DDBJ whole genome shotgun (WGS) entry which is preliminary data.</text>
</comment>
<dbReference type="Gene3D" id="3.30.1060.10">
    <property type="entry name" value="Peptide methionine sulphoxide reductase MsrA"/>
    <property type="match status" value="1"/>
</dbReference>
<dbReference type="PANTHER" id="PTHR43774:SF1">
    <property type="entry name" value="PEPTIDE METHIONINE SULFOXIDE REDUCTASE MSRA 2"/>
    <property type="match status" value="1"/>
</dbReference>
<sequence length="163" mass="18339">MITEKAILAGGCFWGVEELIRHQPGVISTLVGYTGGDVPNATYRNHGTHAEAIEIVFDPAQLSYRKLLEYFFQIHDPTTRNRQGNDIGTSYRSAIFFIGEDQREVAQALIAEMEASGIWPGKIVTEVVPATDFWNAEAEHQDYLQKHPGGYTCHFERPGWKLN</sequence>
<feature type="active site" evidence="5">
    <location>
        <position position="12"/>
    </location>
</feature>
<dbReference type="FunFam" id="3.30.1060.10:FF:000005">
    <property type="entry name" value="Peptide methionine sulfoxide reductase MsrA"/>
    <property type="match status" value="1"/>
</dbReference>
<dbReference type="InterPro" id="IPR036509">
    <property type="entry name" value="Met_Sox_Rdtase_MsrA_sf"/>
</dbReference>
<accession>A0A916JDA5</accession>
<feature type="domain" description="Peptide methionine sulphoxide reductase MsrA" evidence="6">
    <location>
        <begin position="5"/>
        <end position="153"/>
    </location>
</feature>
<proteinExistence type="inferred from homology"/>
<reference evidence="7" key="1">
    <citation type="submission" date="2021-04" db="EMBL/GenBank/DDBJ databases">
        <authorList>
            <person name="Rodrigo-Torres L."/>
            <person name="Arahal R. D."/>
            <person name="Lucena T."/>
        </authorList>
    </citation>
    <scope>NUCLEOTIDE SEQUENCE</scope>
    <source>
        <strain evidence="7">CECT 9275</strain>
    </source>
</reference>
<evidence type="ECO:0000256" key="4">
    <source>
        <dbReference type="ARBA" id="ARBA00048782"/>
    </source>
</evidence>
<keyword evidence="2 5" id="KW-0560">Oxidoreductase</keyword>
<evidence type="ECO:0000313" key="8">
    <source>
        <dbReference type="Proteomes" id="UP000680038"/>
    </source>
</evidence>
<dbReference type="EC" id="1.8.4.11" evidence="5"/>
<dbReference type="Pfam" id="PF01625">
    <property type="entry name" value="PMSR"/>
    <property type="match status" value="1"/>
</dbReference>
<evidence type="ECO:0000259" key="6">
    <source>
        <dbReference type="Pfam" id="PF01625"/>
    </source>
</evidence>
<evidence type="ECO:0000256" key="3">
    <source>
        <dbReference type="ARBA" id="ARBA00047806"/>
    </source>
</evidence>
<dbReference type="AlphaFoldDB" id="A0A916JDA5"/>